<keyword evidence="10" id="KW-0560">Oxidoreductase</keyword>
<organism evidence="13">
    <name type="scientific">Panstrongylus megistus</name>
    <dbReference type="NCBI Taxonomy" id="65343"/>
    <lineage>
        <taxon>Eukaryota</taxon>
        <taxon>Metazoa</taxon>
        <taxon>Ecdysozoa</taxon>
        <taxon>Arthropoda</taxon>
        <taxon>Hexapoda</taxon>
        <taxon>Insecta</taxon>
        <taxon>Pterygota</taxon>
        <taxon>Neoptera</taxon>
        <taxon>Paraneoptera</taxon>
        <taxon>Hemiptera</taxon>
        <taxon>Heteroptera</taxon>
        <taxon>Panheteroptera</taxon>
        <taxon>Cimicomorpha</taxon>
        <taxon>Reduviidae</taxon>
        <taxon>Triatominae</taxon>
        <taxon>Panstrongylus</taxon>
    </lineage>
</organism>
<evidence type="ECO:0000256" key="7">
    <source>
        <dbReference type="ARBA" id="ARBA00023098"/>
    </source>
</evidence>
<keyword evidence="4 10" id="KW-0812">Transmembrane</keyword>
<evidence type="ECO:0000256" key="2">
    <source>
        <dbReference type="ARBA" id="ARBA00005928"/>
    </source>
</evidence>
<dbReference type="CDD" id="cd05236">
    <property type="entry name" value="FAR-N_SDR_e"/>
    <property type="match status" value="1"/>
</dbReference>
<proteinExistence type="evidence at transcript level"/>
<comment type="similarity">
    <text evidence="2 10">Belongs to the fatty acyl-CoA reductase family.</text>
</comment>
<evidence type="ECO:0000256" key="10">
    <source>
        <dbReference type="RuleBase" id="RU363097"/>
    </source>
</evidence>
<feature type="domain" description="Fatty acyl-CoA reductase C-terminal" evidence="11">
    <location>
        <begin position="352"/>
        <end position="445"/>
    </location>
</feature>
<feature type="transmembrane region" description="Helical" evidence="10">
    <location>
        <begin position="346"/>
        <end position="366"/>
    </location>
</feature>
<keyword evidence="6 10" id="KW-1133">Transmembrane helix</keyword>
<evidence type="ECO:0000256" key="3">
    <source>
        <dbReference type="ARBA" id="ARBA00022516"/>
    </source>
</evidence>
<accession>A0A069DU52</accession>
<dbReference type="InterPro" id="IPR033640">
    <property type="entry name" value="FAR_C"/>
</dbReference>
<evidence type="ECO:0000313" key="13">
    <source>
        <dbReference type="EMBL" id="JAC87643.1"/>
    </source>
</evidence>
<dbReference type="Pfam" id="PF03015">
    <property type="entry name" value="Sterile"/>
    <property type="match status" value="1"/>
</dbReference>
<dbReference type="EC" id="1.2.1.84" evidence="10"/>
<evidence type="ECO:0000256" key="6">
    <source>
        <dbReference type="ARBA" id="ARBA00022989"/>
    </source>
</evidence>
<evidence type="ECO:0000256" key="8">
    <source>
        <dbReference type="ARBA" id="ARBA00023136"/>
    </source>
</evidence>
<evidence type="ECO:0000256" key="9">
    <source>
        <dbReference type="ARBA" id="ARBA00052530"/>
    </source>
</evidence>
<feature type="non-terminal residue" evidence="13">
    <location>
        <position position="1"/>
    </location>
</feature>
<evidence type="ECO:0000256" key="1">
    <source>
        <dbReference type="ARBA" id="ARBA00004141"/>
    </source>
</evidence>
<dbReference type="CDD" id="cd09071">
    <property type="entry name" value="FAR_C"/>
    <property type="match status" value="1"/>
</dbReference>
<dbReference type="GO" id="GO:0102965">
    <property type="term" value="F:alcohol-forming long-chain fatty acyl-CoA reductase activity"/>
    <property type="evidence" value="ECO:0007669"/>
    <property type="project" value="UniProtKB-EC"/>
</dbReference>
<evidence type="ECO:0000259" key="12">
    <source>
        <dbReference type="Pfam" id="PF07993"/>
    </source>
</evidence>
<evidence type="ECO:0000256" key="4">
    <source>
        <dbReference type="ARBA" id="ARBA00022692"/>
    </source>
</evidence>
<dbReference type="SUPFAM" id="SSF51735">
    <property type="entry name" value="NAD(P)-binding Rossmann-fold domains"/>
    <property type="match status" value="1"/>
</dbReference>
<evidence type="ECO:0000256" key="5">
    <source>
        <dbReference type="ARBA" id="ARBA00022857"/>
    </source>
</evidence>
<dbReference type="PANTHER" id="PTHR11011">
    <property type="entry name" value="MALE STERILITY PROTEIN 2-RELATED"/>
    <property type="match status" value="1"/>
</dbReference>
<dbReference type="InterPro" id="IPR036291">
    <property type="entry name" value="NAD(P)-bd_dom_sf"/>
</dbReference>
<dbReference type="FunFam" id="3.40.50.720:FF:000143">
    <property type="entry name" value="Fatty acyl-CoA reductase"/>
    <property type="match status" value="1"/>
</dbReference>
<feature type="transmembrane region" description="Helical" evidence="10">
    <location>
        <begin position="469"/>
        <end position="490"/>
    </location>
</feature>
<dbReference type="AlphaFoldDB" id="A0A069DU52"/>
<keyword evidence="5 10" id="KW-0521">NADP</keyword>
<dbReference type="PANTHER" id="PTHR11011:SF60">
    <property type="entry name" value="FATTY ACYL-COA REDUCTASE-RELATED"/>
    <property type="match status" value="1"/>
</dbReference>
<name>A0A069DU52_9HEMI</name>
<dbReference type="Pfam" id="PF07993">
    <property type="entry name" value="NAD_binding_4"/>
    <property type="match status" value="1"/>
</dbReference>
<dbReference type="GO" id="GO:0005777">
    <property type="term" value="C:peroxisome"/>
    <property type="evidence" value="ECO:0007669"/>
    <property type="project" value="TreeGrafter"/>
</dbReference>
<dbReference type="GO" id="GO:0080019">
    <property type="term" value="F:alcohol-forming very long-chain fatty acyl-CoA reductase activity"/>
    <property type="evidence" value="ECO:0007669"/>
    <property type="project" value="InterPro"/>
</dbReference>
<dbReference type="Gene3D" id="3.40.50.720">
    <property type="entry name" value="NAD(P)-binding Rossmann-like Domain"/>
    <property type="match status" value="1"/>
</dbReference>
<sequence length="495" mass="56577">IRGALEGQTILITGGTGFLGKVLTEKLLRTCNVKHIYVLIREKKGKSINERINAILEDPLFSILSADKPKFRQKISTMSGDCGLPGLGLSQEDRQKIIDEVTVIFHGAATLKFDEDLKIAYTINIKGTKQMLELAKEVKHMKTFVHISTAYTNCHLSKIEEKIYEPPMDEERLQQMVENMDDELIKAILPKILGKWPNTYAFTKAMAEFVASKYVKDVPLVIFRPGVVVGTYQEPVIGWTDNLYGPTGIVVGAGCGLLHSLHADIECSANLVPVDMTVAALIASAAEKIENEKHELPIYNYVSCTDNPLKWREFKRLIEKHGDAVPTIRAIWCYFLTIHKLWITHFLYVIFLHYLPAIIMDGIGFLTRSKNPSLYKVYKKIDKHSDVLAYFSFRSWEFSNDSVKSLWSRLSTDDKVNFKFDIDSLDWDSFFYNYIRGLRFYLLKDEWSTLPQATIRWNRFKLAHKCIKIGLMLLCLKMAWAIASTTYSLVDSKAF</sequence>
<keyword evidence="8 10" id="KW-0472">Membrane</keyword>
<comment type="catalytic activity">
    <reaction evidence="9 10">
        <text>a long-chain fatty acyl-CoA + 2 NADPH + 2 H(+) = a long-chain primary fatty alcohol + 2 NADP(+) + CoA</text>
        <dbReference type="Rhea" id="RHEA:52716"/>
        <dbReference type="ChEBI" id="CHEBI:15378"/>
        <dbReference type="ChEBI" id="CHEBI:57287"/>
        <dbReference type="ChEBI" id="CHEBI:57783"/>
        <dbReference type="ChEBI" id="CHEBI:58349"/>
        <dbReference type="ChEBI" id="CHEBI:77396"/>
        <dbReference type="ChEBI" id="CHEBI:83139"/>
        <dbReference type="EC" id="1.2.1.84"/>
    </reaction>
</comment>
<reference evidence="13" key="1">
    <citation type="journal article" date="2015" name="J. Med. Entomol.">
        <title>A Deep Insight Into the Sialotranscriptome of the Chagas Disease Vector, Panstrongylus megistus (Hemiptera: Heteroptera).</title>
        <authorList>
            <person name="Ribeiro J.M."/>
            <person name="Schwarz A."/>
            <person name="Francischetti I.M."/>
        </authorList>
    </citation>
    <scope>NUCLEOTIDE SEQUENCE</scope>
    <source>
        <tissue evidence="13">Salivary glands</tissue>
    </source>
</reference>
<evidence type="ECO:0000259" key="11">
    <source>
        <dbReference type="Pfam" id="PF03015"/>
    </source>
</evidence>
<protein>
    <recommendedName>
        <fullName evidence="10">Fatty acyl-CoA reductase</fullName>
        <ecNumber evidence="10">1.2.1.84</ecNumber>
    </recommendedName>
</protein>
<dbReference type="InterPro" id="IPR013120">
    <property type="entry name" value="FAR_NAD-bd"/>
</dbReference>
<dbReference type="InterPro" id="IPR026055">
    <property type="entry name" value="FAR"/>
</dbReference>
<comment type="function">
    <text evidence="10">Catalyzes the reduction of fatty acyl-CoA to fatty alcohols.</text>
</comment>
<comment type="subcellular location">
    <subcellularLocation>
        <location evidence="1">Membrane</location>
        <topology evidence="1">Multi-pass membrane protein</topology>
    </subcellularLocation>
</comment>
<feature type="domain" description="Thioester reductase (TE)" evidence="12">
    <location>
        <begin position="12"/>
        <end position="280"/>
    </location>
</feature>
<keyword evidence="7 10" id="KW-0443">Lipid metabolism</keyword>
<keyword evidence="3 10" id="KW-0444">Lipid biosynthesis</keyword>
<dbReference type="GO" id="GO:0016020">
    <property type="term" value="C:membrane"/>
    <property type="evidence" value="ECO:0007669"/>
    <property type="project" value="UniProtKB-SubCell"/>
</dbReference>
<dbReference type="EMBL" id="GBGD01001246">
    <property type="protein sequence ID" value="JAC87643.1"/>
    <property type="molecule type" value="mRNA"/>
</dbReference>
<dbReference type="GO" id="GO:0035336">
    <property type="term" value="P:long-chain fatty-acyl-CoA metabolic process"/>
    <property type="evidence" value="ECO:0007669"/>
    <property type="project" value="TreeGrafter"/>
</dbReference>